<dbReference type="Gene3D" id="3.40.50.150">
    <property type="entry name" value="Vaccinia Virus protein VP39"/>
    <property type="match status" value="1"/>
</dbReference>
<protein>
    <submittedName>
        <fullName evidence="2">Class I SAM-dependent methyltransferase</fullName>
    </submittedName>
</protein>
<dbReference type="Proteomes" id="UP000466307">
    <property type="component" value="Unassembled WGS sequence"/>
</dbReference>
<name>A0A7K3LXU6_9ACTN</name>
<gene>
    <name evidence="2" type="ORF">GYA93_22755</name>
</gene>
<organism evidence="2 3">
    <name type="scientific">Gordonia desulfuricans</name>
    <dbReference type="NCBI Taxonomy" id="89051"/>
    <lineage>
        <taxon>Bacteria</taxon>
        <taxon>Bacillati</taxon>
        <taxon>Actinomycetota</taxon>
        <taxon>Actinomycetes</taxon>
        <taxon>Mycobacteriales</taxon>
        <taxon>Gordoniaceae</taxon>
        <taxon>Gordonia</taxon>
    </lineage>
</organism>
<dbReference type="InterPro" id="IPR013216">
    <property type="entry name" value="Methyltransf_11"/>
</dbReference>
<keyword evidence="3" id="KW-1185">Reference proteome</keyword>
<dbReference type="RefSeq" id="WP_053778096.1">
    <property type="nucleotide sequence ID" value="NZ_JAADZU010000115.1"/>
</dbReference>
<dbReference type="CDD" id="cd02440">
    <property type="entry name" value="AdoMet_MTases"/>
    <property type="match status" value="1"/>
</dbReference>
<dbReference type="InterPro" id="IPR029063">
    <property type="entry name" value="SAM-dependent_MTases_sf"/>
</dbReference>
<dbReference type="SUPFAM" id="SSF53335">
    <property type="entry name" value="S-adenosyl-L-methionine-dependent methyltransferases"/>
    <property type="match status" value="1"/>
</dbReference>
<dbReference type="GO" id="GO:0008757">
    <property type="term" value="F:S-adenosylmethionine-dependent methyltransferase activity"/>
    <property type="evidence" value="ECO:0007669"/>
    <property type="project" value="InterPro"/>
</dbReference>
<evidence type="ECO:0000313" key="2">
    <source>
        <dbReference type="EMBL" id="NDK92357.1"/>
    </source>
</evidence>
<dbReference type="AlphaFoldDB" id="A0A7K3LXU6"/>
<proteinExistence type="predicted"/>
<dbReference type="GO" id="GO:0032259">
    <property type="term" value="P:methylation"/>
    <property type="evidence" value="ECO:0007669"/>
    <property type="project" value="UniProtKB-KW"/>
</dbReference>
<evidence type="ECO:0000313" key="3">
    <source>
        <dbReference type="Proteomes" id="UP000466307"/>
    </source>
</evidence>
<feature type="domain" description="Methyltransferase type 11" evidence="1">
    <location>
        <begin position="134"/>
        <end position="226"/>
    </location>
</feature>
<comment type="caution">
    <text evidence="2">The sequence shown here is derived from an EMBL/GenBank/DDBJ whole genome shotgun (WGS) entry which is preliminary data.</text>
</comment>
<keyword evidence="2" id="KW-0808">Transferase</keyword>
<evidence type="ECO:0000259" key="1">
    <source>
        <dbReference type="Pfam" id="PF08241"/>
    </source>
</evidence>
<dbReference type="NCBIfam" id="NF041255">
    <property type="entry name" value="mycofact_MftM"/>
    <property type="match status" value="1"/>
</dbReference>
<sequence length="280" mass="30001">MTATLTTSAGVPTDRRIAVRRSSIAPRGFHRAGRVAWQTDVLGRVEVVHSLTLDDLSDDSLVSGLVALVDAGAIGGQWEFEETAVGIIRSCSADPDVAWSAFYDNSVAALRSGIAAFSPVHRRARSLISGRSVLEVGSCFGFFALQCAQDGHQVAACDISPGAVGLLDAAARRRGTPVHAVVGDATDLPFADDAVDTVTLIHLLEHLTEPQVRDAIGQALRVARRRVVIAIPYEEHPSEHFGHLTTLSEDDLRRWADAVPHAGAQFHTDHGGWLVLTPRD</sequence>
<dbReference type="Pfam" id="PF08241">
    <property type="entry name" value="Methyltransf_11"/>
    <property type="match status" value="1"/>
</dbReference>
<accession>A0A7K3LXU6</accession>
<dbReference type="EMBL" id="JAADZU010000115">
    <property type="protein sequence ID" value="NDK92357.1"/>
    <property type="molecule type" value="Genomic_DNA"/>
</dbReference>
<keyword evidence="2" id="KW-0489">Methyltransferase</keyword>
<reference evidence="2 3" key="1">
    <citation type="submission" date="2020-01" db="EMBL/GenBank/DDBJ databases">
        <title>Investigation of new actinobacteria for the biodesulphurisation of diesel fuel.</title>
        <authorList>
            <person name="Athi Narayanan S.M."/>
        </authorList>
    </citation>
    <scope>NUCLEOTIDE SEQUENCE [LARGE SCALE GENOMIC DNA]</scope>
    <source>
        <strain evidence="2 3">213E</strain>
    </source>
</reference>